<name>A0A2X0J7R7_9ACTN</name>
<keyword evidence="4" id="KW-1185">Reference proteome</keyword>
<dbReference type="EMBL" id="QKYN01000029">
    <property type="protein sequence ID" value="RAG86306.1"/>
    <property type="molecule type" value="Genomic_DNA"/>
</dbReference>
<evidence type="ECO:0008006" key="5">
    <source>
        <dbReference type="Google" id="ProtNLM"/>
    </source>
</evidence>
<evidence type="ECO:0000313" key="4">
    <source>
        <dbReference type="Proteomes" id="UP000248889"/>
    </source>
</evidence>
<reference evidence="3 4" key="1">
    <citation type="submission" date="2018-06" db="EMBL/GenBank/DDBJ databases">
        <title>Streptacidiphilus pinicola sp. nov., isolated from pine grove soil.</title>
        <authorList>
            <person name="Roh S.G."/>
            <person name="Park S."/>
            <person name="Kim M.-K."/>
            <person name="Yun B.-R."/>
            <person name="Park J."/>
            <person name="Kim M.J."/>
            <person name="Kim Y.S."/>
            <person name="Kim S.B."/>
        </authorList>
    </citation>
    <scope>NUCLEOTIDE SEQUENCE [LARGE SCALE GENOMIC DNA]</scope>
    <source>
        <strain evidence="3 4">MMS16-CNU450</strain>
    </source>
</reference>
<gene>
    <name evidence="3" type="ORF">DN069_07575</name>
</gene>
<accession>A0A2X0J7R7</accession>
<feature type="signal peptide" evidence="2">
    <location>
        <begin position="1"/>
        <end position="39"/>
    </location>
</feature>
<protein>
    <recommendedName>
        <fullName evidence="5">NlpC/P60 family protein</fullName>
    </recommendedName>
</protein>
<comment type="caution">
    <text evidence="3">The sequence shown here is derived from an EMBL/GenBank/DDBJ whole genome shotgun (WGS) entry which is preliminary data.</text>
</comment>
<dbReference type="Proteomes" id="UP000248889">
    <property type="component" value="Unassembled WGS sequence"/>
</dbReference>
<proteinExistence type="predicted"/>
<feature type="non-terminal residue" evidence="3">
    <location>
        <position position="275"/>
    </location>
</feature>
<feature type="coiled-coil region" evidence="1">
    <location>
        <begin position="73"/>
        <end position="107"/>
    </location>
</feature>
<feature type="chain" id="PRO_5016051869" description="NlpC/P60 family protein" evidence="2">
    <location>
        <begin position="40"/>
        <end position="275"/>
    </location>
</feature>
<keyword evidence="1" id="KW-0175">Coiled coil</keyword>
<sequence>MLSIGGMERRPWLRGVLRCGLMLAAASLAVLPVAGQASAATAAGGGTAPVTGQAGLTNLTAAEKALLPILTRLHTLYQQVESAGQQYDSLTEQLKQAQTNVTEIDVQVGDAQGQVDAGKVLAGEFASQEYRDGGLSQLAQIVFANDPDAALHGKELLDAAARSQADLLRQLSADQAALLLSEHAAKAAQARVAQLVAAQGKEKDTVNKELTGLEQLVSGLTGAQRDMLSQLEQQEANAAQLALLASGVLGKGGTKPSAAGAAAVAYAFAQLGKPY</sequence>
<keyword evidence="2" id="KW-0732">Signal</keyword>
<organism evidence="3 4">
    <name type="scientific">Streptacidiphilus pinicola</name>
    <dbReference type="NCBI Taxonomy" id="2219663"/>
    <lineage>
        <taxon>Bacteria</taxon>
        <taxon>Bacillati</taxon>
        <taxon>Actinomycetota</taxon>
        <taxon>Actinomycetes</taxon>
        <taxon>Kitasatosporales</taxon>
        <taxon>Streptomycetaceae</taxon>
        <taxon>Streptacidiphilus</taxon>
    </lineage>
</organism>
<evidence type="ECO:0000256" key="2">
    <source>
        <dbReference type="SAM" id="SignalP"/>
    </source>
</evidence>
<dbReference type="AlphaFoldDB" id="A0A2X0J7R7"/>
<evidence type="ECO:0000313" key="3">
    <source>
        <dbReference type="EMBL" id="RAG86306.1"/>
    </source>
</evidence>
<evidence type="ECO:0000256" key="1">
    <source>
        <dbReference type="SAM" id="Coils"/>
    </source>
</evidence>
<dbReference type="Gene3D" id="6.10.250.3150">
    <property type="match status" value="1"/>
</dbReference>